<reference evidence="3 4" key="1">
    <citation type="submission" date="2019-07" db="EMBL/GenBank/DDBJ databases">
        <title>Genomics analysis of Aphanomyces spp. identifies a new class of oomycete effector associated with host adaptation.</title>
        <authorList>
            <person name="Gaulin E."/>
        </authorList>
    </citation>
    <scope>NUCLEOTIDE SEQUENCE [LARGE SCALE GENOMIC DNA]</scope>
    <source>
        <strain evidence="3 4">ATCC 201684</strain>
    </source>
</reference>
<dbReference type="SUPFAM" id="SSF56112">
    <property type="entry name" value="Protein kinase-like (PK-like)"/>
    <property type="match status" value="1"/>
</dbReference>
<name>A0A6G0WB94_9STRA</name>
<dbReference type="InterPro" id="IPR000719">
    <property type="entry name" value="Prot_kinase_dom"/>
</dbReference>
<dbReference type="EMBL" id="VJMJ01000294">
    <property type="protein sequence ID" value="KAF0723863.1"/>
    <property type="molecule type" value="Genomic_DNA"/>
</dbReference>
<feature type="coiled-coil region" evidence="1">
    <location>
        <begin position="370"/>
        <end position="397"/>
    </location>
</feature>
<dbReference type="Proteomes" id="UP000481153">
    <property type="component" value="Unassembled WGS sequence"/>
</dbReference>
<evidence type="ECO:0000259" key="2">
    <source>
        <dbReference type="PROSITE" id="PS50011"/>
    </source>
</evidence>
<evidence type="ECO:0000313" key="3">
    <source>
        <dbReference type="EMBL" id="KAF0723863.1"/>
    </source>
</evidence>
<feature type="domain" description="Protein kinase" evidence="2">
    <location>
        <begin position="115"/>
        <end position="409"/>
    </location>
</feature>
<dbReference type="PROSITE" id="PS50011">
    <property type="entry name" value="PROTEIN_KINASE_DOM"/>
    <property type="match status" value="1"/>
</dbReference>
<accession>A0A6G0WB94</accession>
<dbReference type="GO" id="GO:0005524">
    <property type="term" value="F:ATP binding"/>
    <property type="evidence" value="ECO:0007669"/>
    <property type="project" value="InterPro"/>
</dbReference>
<evidence type="ECO:0000313" key="4">
    <source>
        <dbReference type="Proteomes" id="UP000481153"/>
    </source>
</evidence>
<dbReference type="InterPro" id="IPR011009">
    <property type="entry name" value="Kinase-like_dom_sf"/>
</dbReference>
<keyword evidence="4" id="KW-1185">Reference proteome</keyword>
<dbReference type="VEuPathDB" id="FungiDB:AeMF1_014179"/>
<dbReference type="Pfam" id="PF00069">
    <property type="entry name" value="Pkinase"/>
    <property type="match status" value="1"/>
</dbReference>
<comment type="caution">
    <text evidence="3">The sequence shown here is derived from an EMBL/GenBank/DDBJ whole genome shotgun (WGS) entry which is preliminary data.</text>
</comment>
<proteinExistence type="predicted"/>
<dbReference type="AlphaFoldDB" id="A0A6G0WB94"/>
<dbReference type="VEuPathDB" id="FungiDB:AeMF1_014180"/>
<organism evidence="3 4">
    <name type="scientific">Aphanomyces euteiches</name>
    <dbReference type="NCBI Taxonomy" id="100861"/>
    <lineage>
        <taxon>Eukaryota</taxon>
        <taxon>Sar</taxon>
        <taxon>Stramenopiles</taxon>
        <taxon>Oomycota</taxon>
        <taxon>Saprolegniomycetes</taxon>
        <taxon>Saprolegniales</taxon>
        <taxon>Verrucalvaceae</taxon>
        <taxon>Aphanomyces</taxon>
    </lineage>
</organism>
<sequence>MGGLIKKLFRVGNAKPCVKLLSRVVDRVVDPVQPGKTESSFVVFWDEVTRNVVNTVITGRSVRDTGQLASTGTNRPDLIFIVDSVCVFRGEEKPPGSSIETPLQELVNKLVWTYGEVPYLLGYAAVGYEAALCAITYERGQVHVIKLGDYDLEYLEGRFQWLLAMLTVARLLKSLVSLCPKSARDEYRTIDRENEIKIFLETRRVVKYFSQHTSIKKQTIILNRKRDQLVFMPRGDERKPANLVELFQALANVLEALVKLHAASWMHQDIRWPNMMNHREDNSWFLIDFMDAAHSPKQSSSKCHLSHDEHAPETFQDNSGHSTAVDVWAVGRLIETCDHDVFEDWHDKGRERTKFLNHLMNKDPLKRPTAAAALDRLRQLEEECVRQQLRQKGKKQRRMLHQLMFEQHE</sequence>
<keyword evidence="1" id="KW-0175">Coiled coil</keyword>
<dbReference type="Gene3D" id="1.10.510.10">
    <property type="entry name" value="Transferase(Phosphotransferase) domain 1"/>
    <property type="match status" value="1"/>
</dbReference>
<evidence type="ECO:0000256" key="1">
    <source>
        <dbReference type="SAM" id="Coils"/>
    </source>
</evidence>
<protein>
    <recommendedName>
        <fullName evidence="2">Protein kinase domain-containing protein</fullName>
    </recommendedName>
</protein>
<dbReference type="GO" id="GO:0004672">
    <property type="term" value="F:protein kinase activity"/>
    <property type="evidence" value="ECO:0007669"/>
    <property type="project" value="InterPro"/>
</dbReference>
<gene>
    <name evidence="3" type="ORF">Ae201684_017357</name>
</gene>